<gene>
    <name evidence="1" type="ORF">DEU29_104195</name>
</gene>
<evidence type="ECO:0000313" key="1">
    <source>
        <dbReference type="EMBL" id="TDP39083.1"/>
    </source>
</evidence>
<dbReference type="Gene3D" id="3.40.50.1240">
    <property type="entry name" value="Phosphoglycerate mutase-like"/>
    <property type="match status" value="1"/>
</dbReference>
<proteinExistence type="predicted"/>
<sequence length="160" mass="17750">MRLYIMRHGHAVLPLSASADSDRRLTSEGEQEVATTSQWLAEQAGELDACLISPYIRAQQTGTVAMGRIKTRQRNNLHELTPDSEPSLALAAIAAEIEANDYQQVLVVSHMPLVSYLVHEIDRNKQPPIFPTAAIAVMEFDPHTQRGQFEQLMVAERCAG</sequence>
<dbReference type="SUPFAM" id="SSF53254">
    <property type="entry name" value="Phosphoglycerate mutase-like"/>
    <property type="match status" value="1"/>
</dbReference>
<reference evidence="1 2" key="1">
    <citation type="submission" date="2019-03" db="EMBL/GenBank/DDBJ databases">
        <title>Freshwater and sediment microbial communities from various areas in North America, analyzing microbe dynamics in response to fracking.</title>
        <authorList>
            <person name="Lamendella R."/>
        </authorList>
    </citation>
    <scope>NUCLEOTIDE SEQUENCE [LARGE SCALE GENOMIC DNA]</scope>
    <source>
        <strain evidence="1 2">18_TX</strain>
    </source>
</reference>
<dbReference type="InterPro" id="IPR029033">
    <property type="entry name" value="His_PPase_superfam"/>
</dbReference>
<dbReference type="NCBIfam" id="TIGR00249">
    <property type="entry name" value="sixA"/>
    <property type="match status" value="1"/>
</dbReference>
<dbReference type="OrthoDB" id="92610at2"/>
<dbReference type="Pfam" id="PF00300">
    <property type="entry name" value="His_Phos_1"/>
    <property type="match status" value="1"/>
</dbReference>
<accession>A0A4R6PN08</accession>
<comment type="caution">
    <text evidence="1">The sequence shown here is derived from an EMBL/GenBank/DDBJ whole genome shotgun (WGS) entry which is preliminary data.</text>
</comment>
<dbReference type="GO" id="GO:0005737">
    <property type="term" value="C:cytoplasm"/>
    <property type="evidence" value="ECO:0007669"/>
    <property type="project" value="InterPro"/>
</dbReference>
<organism evidence="1 2">
    <name type="scientific">Idiomarina aquatica</name>
    <dbReference type="NCBI Taxonomy" id="1327752"/>
    <lineage>
        <taxon>Bacteria</taxon>
        <taxon>Pseudomonadati</taxon>
        <taxon>Pseudomonadota</taxon>
        <taxon>Gammaproteobacteria</taxon>
        <taxon>Alteromonadales</taxon>
        <taxon>Idiomarinaceae</taxon>
        <taxon>Idiomarina</taxon>
    </lineage>
</organism>
<dbReference type="InterPro" id="IPR013078">
    <property type="entry name" value="His_Pase_superF_clade-1"/>
</dbReference>
<dbReference type="EMBL" id="SNXI01000004">
    <property type="protein sequence ID" value="TDP39083.1"/>
    <property type="molecule type" value="Genomic_DNA"/>
</dbReference>
<dbReference type="InterPro" id="IPR004449">
    <property type="entry name" value="SixA"/>
</dbReference>
<protein>
    <submittedName>
        <fullName evidence="1">Phosphohistidine phosphatase SixA</fullName>
    </submittedName>
</protein>
<dbReference type="CDD" id="cd07067">
    <property type="entry name" value="HP_PGM_like"/>
    <property type="match status" value="1"/>
</dbReference>
<dbReference type="Proteomes" id="UP000295531">
    <property type="component" value="Unassembled WGS sequence"/>
</dbReference>
<dbReference type="RefSeq" id="WP_133539186.1">
    <property type="nucleotide sequence ID" value="NZ_SNXI01000004.1"/>
</dbReference>
<name>A0A4R6PN08_9GAMM</name>
<keyword evidence="2" id="KW-1185">Reference proteome</keyword>
<dbReference type="AlphaFoldDB" id="A0A4R6PN08"/>
<evidence type="ECO:0000313" key="2">
    <source>
        <dbReference type="Proteomes" id="UP000295531"/>
    </source>
</evidence>
<dbReference type="SMART" id="SM00855">
    <property type="entry name" value="PGAM"/>
    <property type="match status" value="1"/>
</dbReference>
<dbReference type="GO" id="GO:0101006">
    <property type="term" value="F:protein histidine phosphatase activity"/>
    <property type="evidence" value="ECO:0007669"/>
    <property type="project" value="InterPro"/>
</dbReference>